<dbReference type="Pfam" id="PF01321">
    <property type="entry name" value="Creatinase_N"/>
    <property type="match status" value="1"/>
</dbReference>
<dbReference type="InterPro" id="IPR029149">
    <property type="entry name" value="Creatin/AminoP/Spt16_N"/>
</dbReference>
<keyword evidence="7" id="KW-0224">Dipeptidase</keyword>
<keyword evidence="2" id="KW-0479">Metal-binding</keyword>
<evidence type="ECO:0000256" key="3">
    <source>
        <dbReference type="ARBA" id="ARBA00022801"/>
    </source>
</evidence>
<dbReference type="RefSeq" id="WP_093974993.1">
    <property type="nucleotide sequence ID" value="NZ_FXXQ01000010.1"/>
</dbReference>
<dbReference type="Pfam" id="PF16188">
    <property type="entry name" value="Peptidase_M24_C"/>
    <property type="match status" value="1"/>
</dbReference>
<proteinExistence type="inferred from homology"/>
<dbReference type="Pfam" id="PF00557">
    <property type="entry name" value="Peptidase_M24"/>
    <property type="match status" value="1"/>
</dbReference>
<dbReference type="InterPro" id="IPR000587">
    <property type="entry name" value="Creatinase_N"/>
</dbReference>
<dbReference type="Pfam" id="PF16189">
    <property type="entry name" value="Creatinase_N_2"/>
    <property type="match status" value="1"/>
</dbReference>
<dbReference type="EC" id="3.4.13.9" evidence="7"/>
<keyword evidence="8" id="KW-1185">Reference proteome</keyword>
<dbReference type="Proteomes" id="UP000201838">
    <property type="component" value="Unassembled WGS sequence"/>
</dbReference>
<dbReference type="InterPro" id="IPR033740">
    <property type="entry name" value="Pept_M24B"/>
</dbReference>
<comment type="similarity">
    <text evidence="1">Belongs to the peptidase M24B family.</text>
</comment>
<dbReference type="Gene3D" id="3.40.350.10">
    <property type="entry name" value="Creatinase/prolidase N-terminal domain"/>
    <property type="match status" value="2"/>
</dbReference>
<dbReference type="OrthoDB" id="9806388at2"/>
<dbReference type="InterPro" id="IPR032416">
    <property type="entry name" value="Peptidase_M24_C"/>
</dbReference>
<accession>A0A238J290</accession>
<feature type="domain" description="Peptidase M24" evidence="4">
    <location>
        <begin position="317"/>
        <end position="528"/>
    </location>
</feature>
<evidence type="ECO:0000259" key="4">
    <source>
        <dbReference type="Pfam" id="PF00557"/>
    </source>
</evidence>
<dbReference type="InterPro" id="IPR000994">
    <property type="entry name" value="Pept_M24"/>
</dbReference>
<evidence type="ECO:0000313" key="7">
    <source>
        <dbReference type="EMBL" id="SMX24786.1"/>
    </source>
</evidence>
<evidence type="ECO:0000313" key="8">
    <source>
        <dbReference type="Proteomes" id="UP000201838"/>
    </source>
</evidence>
<dbReference type="GO" id="GO:0005737">
    <property type="term" value="C:cytoplasm"/>
    <property type="evidence" value="ECO:0007669"/>
    <property type="project" value="UniProtKB-ARBA"/>
</dbReference>
<reference evidence="7 8" key="1">
    <citation type="submission" date="2017-05" db="EMBL/GenBank/DDBJ databases">
        <authorList>
            <person name="Song R."/>
            <person name="Chenine A.L."/>
            <person name="Ruprecht R.M."/>
        </authorList>
    </citation>
    <scope>NUCLEOTIDE SEQUENCE [LARGE SCALE GENOMIC DNA]</scope>
    <source>
        <strain evidence="7 8">CECT 8489</strain>
    </source>
</reference>
<dbReference type="SUPFAM" id="SSF55920">
    <property type="entry name" value="Creatinase/aminopeptidase"/>
    <property type="match status" value="1"/>
</dbReference>
<keyword evidence="3 7" id="KW-0378">Hydrolase</keyword>
<dbReference type="InterPro" id="IPR036005">
    <property type="entry name" value="Creatinase/aminopeptidase-like"/>
</dbReference>
<dbReference type="PANTHER" id="PTHR43763">
    <property type="entry name" value="XAA-PRO AMINOPEPTIDASE 1"/>
    <property type="match status" value="1"/>
</dbReference>
<name>A0A238J290_9RHOB</name>
<sequence>MFQSFEAKSSPDQGPPRLKALRAQMAKSDVDAFVVPRADAHQGEYVAPCDERLAWLTGFTGSAGFAAITQDLAGVFIDGRYRVQVKSQVADEFTPVHWPEIKLGPWLVKYLKKGNKVGIDPWLHTVTEVRGLRAALESAGVSLVMTPNLVDAVWDNRPDRPKAPLLVHSVEVAGEGSADKRARLASDLKDQGSDAVVLTLPDSICWLLNIRGSDIPRNPLAQGFAVLHGSGKVAFFTNATADEAVNAHLGSNVSLHPYDGLAAYLETLSGTVQIDPGSAPEAVHAVLVAVDGIEIVEGDDPCVLPKARKTQAEIAATRGAHLRDGAAMVEFLSWFDEHAPSGALTEIDAAKSLEGFRRATNTLHDISFDTISGAGPNAAMCHYRVTEDTNRAILPGELYLVDSGGQYRDGTTDITRTIIVGNPTDEHRACFTRVLQGMIAISCARFPRGLAGRDLDALARAPLWRAGLDYDHGTGHGVGVFLSVHEGPQRLSRISEVPLQPGMILSNEPGYYREGAFGIRIENLIVVRQAETLGDGRDQLDFETLTFAPIDLRLVDVELLSKFERDWLNDYHLQVREKLQSRVSKSAKDWLNAATRPI</sequence>
<dbReference type="PANTHER" id="PTHR43763:SF6">
    <property type="entry name" value="XAA-PRO AMINOPEPTIDASE 1"/>
    <property type="match status" value="1"/>
</dbReference>
<evidence type="ECO:0000259" key="6">
    <source>
        <dbReference type="Pfam" id="PF16188"/>
    </source>
</evidence>
<dbReference type="GO" id="GO:0102009">
    <property type="term" value="F:proline dipeptidase activity"/>
    <property type="evidence" value="ECO:0007669"/>
    <property type="project" value="UniProtKB-EC"/>
</dbReference>
<keyword evidence="7" id="KW-0645">Protease</keyword>
<dbReference type="CDD" id="cd01085">
    <property type="entry name" value="APP"/>
    <property type="match status" value="1"/>
</dbReference>
<dbReference type="GO" id="GO:0046872">
    <property type="term" value="F:metal ion binding"/>
    <property type="evidence" value="ECO:0007669"/>
    <property type="project" value="UniProtKB-KW"/>
</dbReference>
<evidence type="ECO:0000256" key="1">
    <source>
        <dbReference type="ARBA" id="ARBA00008766"/>
    </source>
</evidence>
<evidence type="ECO:0000259" key="5">
    <source>
        <dbReference type="Pfam" id="PF01321"/>
    </source>
</evidence>
<dbReference type="FunFam" id="3.90.230.10:FF:000009">
    <property type="entry name" value="xaa-Pro aminopeptidase 2"/>
    <property type="match status" value="1"/>
</dbReference>
<organism evidence="7 8">
    <name type="scientific">Boseongicola aestuarii</name>
    <dbReference type="NCBI Taxonomy" id="1470561"/>
    <lineage>
        <taxon>Bacteria</taxon>
        <taxon>Pseudomonadati</taxon>
        <taxon>Pseudomonadota</taxon>
        <taxon>Alphaproteobacteria</taxon>
        <taxon>Rhodobacterales</taxon>
        <taxon>Paracoccaceae</taxon>
        <taxon>Boseongicola</taxon>
    </lineage>
</organism>
<dbReference type="GO" id="GO:0070006">
    <property type="term" value="F:metalloaminopeptidase activity"/>
    <property type="evidence" value="ECO:0007669"/>
    <property type="project" value="InterPro"/>
</dbReference>
<dbReference type="EMBL" id="FXXQ01000010">
    <property type="protein sequence ID" value="SMX24786.1"/>
    <property type="molecule type" value="Genomic_DNA"/>
</dbReference>
<evidence type="ECO:0000256" key="2">
    <source>
        <dbReference type="ARBA" id="ARBA00022723"/>
    </source>
</evidence>
<dbReference type="Gene3D" id="3.90.230.10">
    <property type="entry name" value="Creatinase/methionine aminopeptidase superfamily"/>
    <property type="match status" value="1"/>
</dbReference>
<protein>
    <submittedName>
        <fullName evidence="7">Xaa-Pro dipeptidase</fullName>
        <ecNumber evidence="7">3.4.13.9</ecNumber>
    </submittedName>
</protein>
<dbReference type="InterPro" id="IPR050422">
    <property type="entry name" value="X-Pro_aminopeptidase_P"/>
</dbReference>
<feature type="domain" description="Peptidase M24 C-terminal" evidence="6">
    <location>
        <begin position="540"/>
        <end position="598"/>
    </location>
</feature>
<dbReference type="AlphaFoldDB" id="A0A238J290"/>
<gene>
    <name evidence="7" type="primary">pepQ</name>
    <name evidence="7" type="ORF">BOA8489_02915</name>
</gene>
<dbReference type="SUPFAM" id="SSF53092">
    <property type="entry name" value="Creatinase/prolidase N-terminal domain"/>
    <property type="match status" value="1"/>
</dbReference>
<feature type="domain" description="Creatinase N-terminal" evidence="5">
    <location>
        <begin position="17"/>
        <end position="152"/>
    </location>
</feature>